<comment type="subcellular location">
    <subcellularLocation>
        <location evidence="1">Fimbrium</location>
    </subcellularLocation>
</comment>
<gene>
    <name evidence="6" type="ORF">QQF32_11025</name>
</gene>
<evidence type="ECO:0000313" key="7">
    <source>
        <dbReference type="Proteomes" id="UP001223214"/>
    </source>
</evidence>
<accession>A0AAP4D4F6</accession>
<keyword evidence="3" id="KW-0732">Signal</keyword>
<sequence length="160" mass="16173">MVNAADDSDTLSLQVSGTINPAPCGLIVSKTALDLGSSLISDLKTSDQTPAEIGTRTLQVSLTDCQPTTNVELRVLGASAEGDSTLLANSAATNAATNVGVGVWNKKDGSQVKIGGDPIILVPNSPTMTNLDFALAKADGSAAVTAGDVTTTAQIKVTFL</sequence>
<evidence type="ECO:0000256" key="2">
    <source>
        <dbReference type="ARBA" id="ARBA00006671"/>
    </source>
</evidence>
<dbReference type="InterPro" id="IPR000259">
    <property type="entry name" value="Adhesion_dom_fimbrial"/>
</dbReference>
<reference evidence="6 7" key="1">
    <citation type="submission" date="2023-06" db="EMBL/GenBank/DDBJ databases">
        <title>Identification and characterization of antibiotic-resistant Gram-negative bacteria.</title>
        <authorList>
            <person name="Cho G.-S."/>
            <person name="Lee J."/>
            <person name="Tai E."/>
            <person name="Jeong S."/>
            <person name="Kim I."/>
            <person name="Kim B.-E."/>
            <person name="Jeong M.-I."/>
            <person name="Oh K.-K."/>
            <person name="Franz C.M.A.P."/>
        </authorList>
    </citation>
    <scope>NUCLEOTIDE SEQUENCE [LARGE SCALE GENOMIC DNA]</scope>
    <source>
        <strain evidence="6 7">V106_12</strain>
    </source>
</reference>
<protein>
    <submittedName>
        <fullName evidence="6">Fimbrial protein</fullName>
    </submittedName>
</protein>
<dbReference type="SUPFAM" id="SSF49401">
    <property type="entry name" value="Bacterial adhesins"/>
    <property type="match status" value="1"/>
</dbReference>
<evidence type="ECO:0000256" key="4">
    <source>
        <dbReference type="ARBA" id="ARBA00023263"/>
    </source>
</evidence>
<keyword evidence="4" id="KW-0281">Fimbrium</keyword>
<dbReference type="GO" id="GO:0009289">
    <property type="term" value="C:pilus"/>
    <property type="evidence" value="ECO:0007669"/>
    <property type="project" value="UniProtKB-SubCell"/>
</dbReference>
<dbReference type="Proteomes" id="UP001223214">
    <property type="component" value="Unassembled WGS sequence"/>
</dbReference>
<evidence type="ECO:0000256" key="1">
    <source>
        <dbReference type="ARBA" id="ARBA00004561"/>
    </source>
</evidence>
<dbReference type="Gene3D" id="2.60.40.1090">
    <property type="entry name" value="Fimbrial-type adhesion domain"/>
    <property type="match status" value="1"/>
</dbReference>
<dbReference type="PANTHER" id="PTHR33420">
    <property type="entry name" value="FIMBRIAL SUBUNIT ELFA-RELATED"/>
    <property type="match status" value="1"/>
</dbReference>
<dbReference type="RefSeq" id="WP_285150715.1">
    <property type="nucleotide sequence ID" value="NZ_JASSOM010000051.1"/>
</dbReference>
<name>A0AAP4D4F6_9ENTR</name>
<comment type="similarity">
    <text evidence="2">Belongs to the fimbrial protein family.</text>
</comment>
<evidence type="ECO:0000259" key="5">
    <source>
        <dbReference type="Pfam" id="PF00419"/>
    </source>
</evidence>
<dbReference type="InterPro" id="IPR036937">
    <property type="entry name" value="Adhesion_dom_fimbrial_sf"/>
</dbReference>
<dbReference type="InterPro" id="IPR050263">
    <property type="entry name" value="Bact_Fimbrial_Adh_Pro"/>
</dbReference>
<organism evidence="6 7">
    <name type="scientific">Lelliottia wanjuensis</name>
    <dbReference type="NCBI Taxonomy" id="3050585"/>
    <lineage>
        <taxon>Bacteria</taxon>
        <taxon>Pseudomonadati</taxon>
        <taxon>Pseudomonadota</taxon>
        <taxon>Gammaproteobacteria</taxon>
        <taxon>Enterobacterales</taxon>
        <taxon>Enterobacteriaceae</taxon>
        <taxon>Lelliottia</taxon>
    </lineage>
</organism>
<dbReference type="AlphaFoldDB" id="A0AAP4D4F6"/>
<evidence type="ECO:0000256" key="3">
    <source>
        <dbReference type="ARBA" id="ARBA00022729"/>
    </source>
</evidence>
<evidence type="ECO:0000313" key="6">
    <source>
        <dbReference type="EMBL" id="MDK9363728.1"/>
    </source>
</evidence>
<proteinExistence type="inferred from homology"/>
<dbReference type="InterPro" id="IPR008966">
    <property type="entry name" value="Adhesion_dom_sf"/>
</dbReference>
<keyword evidence="7" id="KW-1185">Reference proteome</keyword>
<dbReference type="PANTHER" id="PTHR33420:SF3">
    <property type="entry name" value="FIMBRIAL SUBUNIT ELFA"/>
    <property type="match status" value="1"/>
</dbReference>
<dbReference type="EMBL" id="JASSOM010000051">
    <property type="protein sequence ID" value="MDK9363728.1"/>
    <property type="molecule type" value="Genomic_DNA"/>
</dbReference>
<comment type="caution">
    <text evidence="6">The sequence shown here is derived from an EMBL/GenBank/DDBJ whole genome shotgun (WGS) entry which is preliminary data.</text>
</comment>
<dbReference type="GO" id="GO:0043709">
    <property type="term" value="P:cell adhesion involved in single-species biofilm formation"/>
    <property type="evidence" value="ECO:0007669"/>
    <property type="project" value="TreeGrafter"/>
</dbReference>
<dbReference type="Pfam" id="PF00419">
    <property type="entry name" value="Fimbrial"/>
    <property type="match status" value="1"/>
</dbReference>
<feature type="domain" description="Fimbrial-type adhesion" evidence="5">
    <location>
        <begin position="14"/>
        <end position="159"/>
    </location>
</feature>